<evidence type="ECO:0000313" key="2">
    <source>
        <dbReference type="Proteomes" id="UP000259950"/>
    </source>
</evidence>
<keyword evidence="2" id="KW-1185">Reference proteome</keyword>
<evidence type="ECO:0000313" key="1">
    <source>
        <dbReference type="EMBL" id="AXN58370.1"/>
    </source>
</evidence>
<name>A0A346FK65_9CAUD</name>
<dbReference type="KEGG" id="vg:65115554"/>
<sequence>MNSQKLNATIYRGLFTDGEWEVIDRALSEYVDHLGEDETEEQNFYSASAKIHAIFKLTEAK</sequence>
<dbReference type="RefSeq" id="YP_010097887.1">
    <property type="nucleotide sequence ID" value="NC_055761.1"/>
</dbReference>
<dbReference type="EMBL" id="MH629685">
    <property type="protein sequence ID" value="AXN58370.1"/>
    <property type="molecule type" value="Genomic_DNA"/>
</dbReference>
<accession>A0A346FK65</accession>
<reference evidence="1" key="1">
    <citation type="submission" date="2018-07" db="EMBL/GenBank/DDBJ databases">
        <title>Complete genome sequence of the cyanophage S-PRM1 isolated from Singapore coastal waters.</title>
        <authorList>
            <person name="Chenard C."/>
            <person name="Kolundzija S."/>
            <person name="Lauro F.M."/>
        </authorList>
    </citation>
    <scope>NUCLEOTIDE SEQUENCE [LARGE SCALE GENOMIC DNA]</scope>
</reference>
<dbReference type="GeneID" id="65115554"/>
<protein>
    <submittedName>
        <fullName evidence="1">Uncharacterized protein</fullName>
    </submittedName>
</protein>
<proteinExistence type="predicted"/>
<organism evidence="1">
    <name type="scientific">Synechococcus virus S-PRM1</name>
    <dbReference type="NCBI Taxonomy" id="2100130"/>
    <lineage>
        <taxon>Viruses</taxon>
        <taxon>Duplodnaviria</taxon>
        <taxon>Heunggongvirae</taxon>
        <taxon>Uroviricota</taxon>
        <taxon>Caudoviricetes</taxon>
        <taxon>Pantevenvirales</taxon>
        <taxon>Kyanoviridae</taxon>
        <taxon>Makelovirus</taxon>
        <taxon>Makelovirus prm1</taxon>
    </lineage>
</organism>
<dbReference type="Proteomes" id="UP000259950">
    <property type="component" value="Segment"/>
</dbReference>